<feature type="compositionally biased region" description="Low complexity" evidence="1">
    <location>
        <begin position="503"/>
        <end position="527"/>
    </location>
</feature>
<feature type="compositionally biased region" description="Pro residues" evidence="1">
    <location>
        <begin position="281"/>
        <end position="293"/>
    </location>
</feature>
<feature type="compositionally biased region" description="Low complexity" evidence="1">
    <location>
        <begin position="556"/>
        <end position="579"/>
    </location>
</feature>
<evidence type="ECO:0000256" key="1">
    <source>
        <dbReference type="SAM" id="MobiDB-lite"/>
    </source>
</evidence>
<feature type="compositionally biased region" description="Polar residues" evidence="1">
    <location>
        <begin position="528"/>
        <end position="547"/>
    </location>
</feature>
<feature type="compositionally biased region" description="Basic and acidic residues" evidence="1">
    <location>
        <begin position="132"/>
        <end position="154"/>
    </location>
</feature>
<gene>
    <name evidence="2" type="ORF">EVG20_g10685</name>
</gene>
<evidence type="ECO:0000313" key="2">
    <source>
        <dbReference type="EMBL" id="TFY52150.1"/>
    </source>
</evidence>
<feature type="region of interest" description="Disordered" evidence="1">
    <location>
        <begin position="1"/>
        <end position="30"/>
    </location>
</feature>
<feature type="compositionally biased region" description="Basic and acidic residues" evidence="1">
    <location>
        <begin position="239"/>
        <end position="255"/>
    </location>
</feature>
<dbReference type="Proteomes" id="UP000298327">
    <property type="component" value="Unassembled WGS sequence"/>
</dbReference>
<sequence>MMLAGSEPPPPPPPTAEANSQTKAKDHVGESALVKYKAKGRPSPLCLFADMSTVTKRTRSQLTLMDMGPGFQLNRSPLKAARMAARSNTTASKSEPSHLRNAVEDDNQESEDELLLSPKKSNPKKRSSSPFDQEHPFEEADAERASKKIKRDNDAENSQAPPSPKPLGPFDFAALSPKKPVFATHNQSNDSPRKRAQSVPPRSPSSVPHIDLRKVPASPQRAPSTSPQRPKLRFTSVPHDFEHPKPVDDDARMDVDEPSPASTRLNIFPPIGTHTLTPSHNIPPSPVTPPAVTPPSNTTSLEMPVSSEVLLDDVFTVGPLQPTPHEDPATPKAQSTQPDVTEGYAVPLNDVATPKAVPPPPSSEAVSAIDTPTADLSSVSDNMSIDKPPEIEPVSEPPVSATTSRPSSALSISRIPRPSVHSARPWSRASDFSLSSGGPTSDHTPQPEPQAVPKKPICLPEAAEEGPAGGSSGATDDNATAGPSTTPDPSTSTPRPLPHETADGNAAAGPSAAPAPSTSTHRPTTPGLSQKKSYTSSFAQPTSSSLSKAVERSPVKKPVSLPKPASPTKPTSPRKPVSSILGYMKPKTKQSSLSVLSNALEKLMMPPPVRPGTHLGFAHGADKPLAPAPATRDDADVGRTSASGAAGRKSASGLQRANTIGTMSSASSSRPGPSLISRPSAAFAPPVAKGKINLGSGIVVGKRASRAQGLARSLRASGMGGPRSARQGGEKDKDKKDEKMEGSSSNIS</sequence>
<feature type="region of interest" description="Disordered" evidence="1">
    <location>
        <begin position="604"/>
        <end position="748"/>
    </location>
</feature>
<feature type="compositionally biased region" description="Polar residues" evidence="1">
    <location>
        <begin position="374"/>
        <end position="383"/>
    </location>
</feature>
<feature type="compositionally biased region" description="Polar residues" evidence="1">
    <location>
        <begin position="430"/>
        <end position="444"/>
    </location>
</feature>
<feature type="compositionally biased region" description="Basic and acidic residues" evidence="1">
    <location>
        <begin position="728"/>
        <end position="741"/>
    </location>
</feature>
<feature type="compositionally biased region" description="Low complexity" evidence="1">
    <location>
        <begin position="483"/>
        <end position="494"/>
    </location>
</feature>
<proteinExistence type="predicted"/>
<feature type="region of interest" description="Disordered" evidence="1">
    <location>
        <begin position="65"/>
        <end position="301"/>
    </location>
</feature>
<accession>A0A4Y9XPT8</accession>
<dbReference type="EMBL" id="SEOQ01001363">
    <property type="protein sequence ID" value="TFY52150.1"/>
    <property type="molecule type" value="Genomic_DNA"/>
</dbReference>
<organism evidence="2 3">
    <name type="scientific">Dentipellis fragilis</name>
    <dbReference type="NCBI Taxonomy" id="205917"/>
    <lineage>
        <taxon>Eukaryota</taxon>
        <taxon>Fungi</taxon>
        <taxon>Dikarya</taxon>
        <taxon>Basidiomycota</taxon>
        <taxon>Agaricomycotina</taxon>
        <taxon>Agaricomycetes</taxon>
        <taxon>Russulales</taxon>
        <taxon>Hericiaceae</taxon>
        <taxon>Dentipellis</taxon>
    </lineage>
</organism>
<feature type="compositionally biased region" description="Low complexity" evidence="1">
    <location>
        <begin position="198"/>
        <end position="208"/>
    </location>
</feature>
<keyword evidence="3" id="KW-1185">Reference proteome</keyword>
<dbReference type="AlphaFoldDB" id="A0A4Y9XPT8"/>
<dbReference type="OrthoDB" id="2384350at2759"/>
<feature type="region of interest" description="Disordered" evidence="1">
    <location>
        <begin position="315"/>
        <end position="592"/>
    </location>
</feature>
<feature type="compositionally biased region" description="Acidic residues" evidence="1">
    <location>
        <begin position="104"/>
        <end position="114"/>
    </location>
</feature>
<feature type="compositionally biased region" description="Low complexity" evidence="1">
    <location>
        <begin position="638"/>
        <end position="653"/>
    </location>
</feature>
<evidence type="ECO:0000313" key="3">
    <source>
        <dbReference type="Proteomes" id="UP000298327"/>
    </source>
</evidence>
<protein>
    <submittedName>
        <fullName evidence="2">Uncharacterized protein</fullName>
    </submittedName>
</protein>
<reference evidence="2 3" key="1">
    <citation type="submission" date="2019-02" db="EMBL/GenBank/DDBJ databases">
        <title>Genome sequencing of the rare red list fungi Dentipellis fragilis.</title>
        <authorList>
            <person name="Buettner E."/>
            <person name="Kellner H."/>
        </authorList>
    </citation>
    <scope>NUCLEOTIDE SEQUENCE [LARGE SCALE GENOMIC DNA]</scope>
    <source>
        <strain evidence="2 3">DSM 105465</strain>
    </source>
</reference>
<feature type="compositionally biased region" description="Low complexity" evidence="1">
    <location>
        <begin position="664"/>
        <end position="680"/>
    </location>
</feature>
<dbReference type="STRING" id="205917.A0A4Y9XPT8"/>
<feature type="compositionally biased region" description="Polar residues" evidence="1">
    <location>
        <begin position="401"/>
        <end position="411"/>
    </location>
</feature>
<feature type="non-terminal residue" evidence="2">
    <location>
        <position position="748"/>
    </location>
</feature>
<comment type="caution">
    <text evidence="2">The sequence shown here is derived from an EMBL/GenBank/DDBJ whole genome shotgun (WGS) entry which is preliminary data.</text>
</comment>
<name>A0A4Y9XPT8_9AGAM</name>